<keyword evidence="17" id="KW-0804">Transcription</keyword>
<dbReference type="CDD" id="cd18921">
    <property type="entry name" value="bHLHzip_SREBP1"/>
    <property type="match status" value="1"/>
</dbReference>
<feature type="compositionally biased region" description="Polar residues" evidence="29">
    <location>
        <begin position="217"/>
        <end position="229"/>
    </location>
</feature>
<dbReference type="Gene3D" id="4.10.280.10">
    <property type="entry name" value="Helix-loop-helix DNA-binding domain"/>
    <property type="match status" value="1"/>
</dbReference>
<keyword evidence="32" id="KW-1185">Reference proteome</keyword>
<feature type="region of interest" description="Disordered" evidence="29">
    <location>
        <begin position="208"/>
        <end position="266"/>
    </location>
</feature>
<keyword evidence="6" id="KW-0597">Phosphoprotein</keyword>
<evidence type="ECO:0000256" key="16">
    <source>
        <dbReference type="ARBA" id="ARBA00023159"/>
    </source>
</evidence>
<evidence type="ECO:0000256" key="23">
    <source>
        <dbReference type="ARBA" id="ARBA00039749"/>
    </source>
</evidence>
<keyword evidence="20" id="KW-0539">Nucleus</keyword>
<evidence type="ECO:0000313" key="32">
    <source>
        <dbReference type="Proteomes" id="UP001474421"/>
    </source>
</evidence>
<evidence type="ECO:0000256" key="10">
    <source>
        <dbReference type="ARBA" id="ARBA00022989"/>
    </source>
</evidence>
<name>A0AAW1AT81_CROAD</name>
<feature type="compositionally biased region" description="Polar residues" evidence="29">
    <location>
        <begin position="517"/>
        <end position="527"/>
    </location>
</feature>
<dbReference type="PANTHER" id="PTHR46062">
    <property type="entry name" value="STEROL REGULATORY ELEMENT-BINDING PROTEIN"/>
    <property type="match status" value="1"/>
</dbReference>
<keyword evidence="10" id="KW-1133">Transmembrane helix</keyword>
<evidence type="ECO:0000256" key="22">
    <source>
        <dbReference type="ARBA" id="ARBA00038460"/>
    </source>
</evidence>
<evidence type="ECO:0000256" key="6">
    <source>
        <dbReference type="ARBA" id="ARBA00022553"/>
    </source>
</evidence>
<dbReference type="GO" id="GO:0008203">
    <property type="term" value="P:cholesterol metabolic process"/>
    <property type="evidence" value="ECO:0007669"/>
    <property type="project" value="UniProtKB-KW"/>
</dbReference>
<keyword evidence="12" id="KW-0333">Golgi apparatus</keyword>
<evidence type="ECO:0000256" key="29">
    <source>
        <dbReference type="SAM" id="MobiDB-lite"/>
    </source>
</evidence>
<dbReference type="SMART" id="SM00353">
    <property type="entry name" value="HLH"/>
    <property type="match status" value="1"/>
</dbReference>
<evidence type="ECO:0000256" key="28">
    <source>
        <dbReference type="ARBA" id="ARBA00049702"/>
    </source>
</evidence>
<dbReference type="GO" id="GO:0005634">
    <property type="term" value="C:nucleus"/>
    <property type="evidence" value="ECO:0007669"/>
    <property type="project" value="UniProtKB-SubCell"/>
</dbReference>
<evidence type="ECO:0000256" key="21">
    <source>
        <dbReference type="ARBA" id="ARBA00023329"/>
    </source>
</evidence>
<feature type="region of interest" description="Disordered" evidence="29">
    <location>
        <begin position="1"/>
        <end position="68"/>
    </location>
</feature>
<keyword evidence="13" id="KW-0443">Lipid metabolism</keyword>
<evidence type="ECO:0000256" key="17">
    <source>
        <dbReference type="ARBA" id="ARBA00023163"/>
    </source>
</evidence>
<dbReference type="PROSITE" id="PS50888">
    <property type="entry name" value="BHLH"/>
    <property type="match status" value="1"/>
</dbReference>
<evidence type="ECO:0000313" key="31">
    <source>
        <dbReference type="EMBL" id="KAK9392973.1"/>
    </source>
</evidence>
<reference evidence="31 32" key="1">
    <citation type="journal article" date="2024" name="Proc. Natl. Acad. Sci. U.S.A.">
        <title>The genetic regulatory architecture and epigenomic basis for age-related changes in rattlesnake venom.</title>
        <authorList>
            <person name="Hogan M.P."/>
            <person name="Holding M.L."/>
            <person name="Nystrom G.S."/>
            <person name="Colston T.J."/>
            <person name="Bartlett D.A."/>
            <person name="Mason A.J."/>
            <person name="Ellsworth S.A."/>
            <person name="Rautsaw R.M."/>
            <person name="Lawrence K.C."/>
            <person name="Strickland J.L."/>
            <person name="He B."/>
            <person name="Fraser P."/>
            <person name="Margres M.J."/>
            <person name="Gilbert D.M."/>
            <person name="Gibbs H.L."/>
            <person name="Parkinson C.L."/>
            <person name="Rokyta D.R."/>
        </authorList>
    </citation>
    <scope>NUCLEOTIDE SEQUENCE [LARGE SCALE GENOMIC DNA]</scope>
    <source>
        <strain evidence="31">DRR0105</strain>
    </source>
</reference>
<feature type="compositionally biased region" description="Polar residues" evidence="29">
    <location>
        <begin position="40"/>
        <end position="53"/>
    </location>
</feature>
<evidence type="ECO:0000256" key="18">
    <source>
        <dbReference type="ARBA" id="ARBA00023166"/>
    </source>
</evidence>
<evidence type="ECO:0000256" key="26">
    <source>
        <dbReference type="ARBA" id="ARBA00045371"/>
    </source>
</evidence>
<dbReference type="AlphaFoldDB" id="A0AAW1AT81"/>
<evidence type="ECO:0000256" key="20">
    <source>
        <dbReference type="ARBA" id="ARBA00023242"/>
    </source>
</evidence>
<feature type="domain" description="BHLH" evidence="30">
    <location>
        <begin position="413"/>
        <end position="463"/>
    </location>
</feature>
<sequence length="1215" mass="131647">MPRVSESTRGSRPPASGQWKEAEGRGPRPGSSPPLVTGLSYGSQLTASPSSRGRSLAQPETPAESGRVCLAGFFRRPRSGDSPKCDPGVSACPPFPPPNPRLFCPSRRGSFGKGARGAGDSSAAMDPFEEPSLDGLDLSLTLRESTEIDTALLSDIDDMLQLISTEDNDFSGLMDTSFSSQLPPDLNPHGLSLFSNYLGAKAPSSTSLFHLPPTSPPSFQTLPTTCQNMPPSPMDVKKESLASTLSPTQSQLPTGKIPSPNIVPAAQMPFSTQPLMDFQNQNSISAPQPAGTPQQPPLVSPKPQQTQPLPKPTSFQNIAPQQLLAASSPQVVQQVPVLLQPHFIKADSLLLTTVSGAKTPNTSSVVSSTSLQMPTLVSGGTILATVPLMVDTDKLPINRLTAGKPFISQNKGEKRTAHNAIEKRYRSSINDKIAELKALVVGTEAKLNKSAILRKAIDYIRYLKQTNQKLKGENMTLKMAAQNNKSLKDLVATSGGNVEDPAEGMKMMDALTPPPSDTGSPSHSSPLSFGGISGTDSEPDSPSCEEAKVKPEYPAPPPGSLGMLDRSRMALCTFVFLCLSFNPLSSLLGGVGLGGSSEAFNHDGSKRSILAMDDSENAPVPQFQWLLPTLFFWMINLLIICGAFVRLFIYGEPITRPHSESSVIFWRHRKQADLDLARGDFAQASQNLWTALKALRRPLPTSNLDLTCSLLWNLIRHILQRLWVGRWLAGRAGGFFRDQELKADVRKSACDAALVYHRLHQLHMTGKHVAGHLSAINMALSAVNLAECAGDAISVATLAEVYVAAALRVKTSLHHCCHFLARFFLSSARQVLLSHNGTVPPALQWLCHPVGHRFFVDGDWAVKSSPRESIYSSTSHPANPLAQVTQLFREHLLEKALSCVSRLDNPAPASHSEGEFSDALEYLHFLNSCADAVPNPMPSISTNMDSATGTDPVSHWWASVVAMAIHGLQADEEAMERLYPLVEFMPRALQGSENPLPRAALHTFKAARMLGKEDSSLGQCDKAGEYLRDSLAGNATPSAIDRAVQFLLCDLLLITRTRFWQQQMQGGPPHRARYQASALELRGFQQDLSTLRRLAQADQPAMHRVFLHEATARLMTRASPTRTHQLLDRSLRRRGPSTAKGAGEQESHPTAREQAEALQLACSYLPPALLLAPGQRGGMLAEAARSLEKLGDKWTFHECQQMIVRLSSGSTVTSS</sequence>
<dbReference type="Pfam" id="PF00010">
    <property type="entry name" value="HLH"/>
    <property type="match status" value="1"/>
</dbReference>
<dbReference type="InterPro" id="IPR036638">
    <property type="entry name" value="HLH_DNA-bd_sf"/>
</dbReference>
<evidence type="ECO:0000256" key="7">
    <source>
        <dbReference type="ARBA" id="ARBA00022692"/>
    </source>
</evidence>
<evidence type="ECO:0000256" key="19">
    <source>
        <dbReference type="ARBA" id="ARBA00023221"/>
    </source>
</evidence>
<feature type="region of interest" description="Disordered" evidence="29">
    <location>
        <begin position="492"/>
        <end position="560"/>
    </location>
</feature>
<keyword evidence="11" id="KW-0805">Transcription regulation</keyword>
<organism evidence="31 32">
    <name type="scientific">Crotalus adamanteus</name>
    <name type="common">Eastern diamondback rattlesnake</name>
    <dbReference type="NCBI Taxonomy" id="8729"/>
    <lineage>
        <taxon>Eukaryota</taxon>
        <taxon>Metazoa</taxon>
        <taxon>Chordata</taxon>
        <taxon>Craniata</taxon>
        <taxon>Vertebrata</taxon>
        <taxon>Euteleostomi</taxon>
        <taxon>Lepidosauria</taxon>
        <taxon>Squamata</taxon>
        <taxon>Bifurcata</taxon>
        <taxon>Unidentata</taxon>
        <taxon>Episquamata</taxon>
        <taxon>Toxicofera</taxon>
        <taxon>Serpentes</taxon>
        <taxon>Colubroidea</taxon>
        <taxon>Viperidae</taxon>
        <taxon>Crotalinae</taxon>
        <taxon>Crotalus</taxon>
    </lineage>
</organism>
<evidence type="ECO:0000256" key="14">
    <source>
        <dbReference type="ARBA" id="ARBA00023125"/>
    </source>
</evidence>
<feature type="compositionally biased region" description="Polar residues" evidence="29">
    <location>
        <begin position="1"/>
        <end position="10"/>
    </location>
</feature>
<proteinExistence type="inferred from homology"/>
<dbReference type="SUPFAM" id="SSF47459">
    <property type="entry name" value="HLH, helix-loop-helix DNA-binding domain"/>
    <property type="match status" value="1"/>
</dbReference>
<evidence type="ECO:0000256" key="15">
    <source>
        <dbReference type="ARBA" id="ARBA00023136"/>
    </source>
</evidence>
<evidence type="ECO:0000256" key="9">
    <source>
        <dbReference type="ARBA" id="ARBA00022843"/>
    </source>
</evidence>
<evidence type="ECO:0000256" key="27">
    <source>
        <dbReference type="ARBA" id="ARBA00047005"/>
    </source>
</evidence>
<dbReference type="EMBL" id="JAOTOJ010000014">
    <property type="protein sequence ID" value="KAK9392973.1"/>
    <property type="molecule type" value="Genomic_DNA"/>
</dbReference>
<evidence type="ECO:0000256" key="11">
    <source>
        <dbReference type="ARBA" id="ARBA00023015"/>
    </source>
</evidence>
<comment type="caution">
    <text evidence="31">The sequence shown here is derived from an EMBL/GenBank/DDBJ whole genome shotgun (WGS) entry which is preliminary data.</text>
</comment>
<evidence type="ECO:0000256" key="5">
    <source>
        <dbReference type="ARBA" id="ARBA00022548"/>
    </source>
</evidence>
<evidence type="ECO:0000256" key="3">
    <source>
        <dbReference type="ARBA" id="ARBA00004557"/>
    </source>
</evidence>
<dbReference type="GO" id="GO:0000139">
    <property type="term" value="C:Golgi membrane"/>
    <property type="evidence" value="ECO:0007669"/>
    <property type="project" value="UniProtKB-SubCell"/>
</dbReference>
<evidence type="ECO:0000256" key="1">
    <source>
        <dbReference type="ARBA" id="ARBA00004123"/>
    </source>
</evidence>
<keyword evidence="21" id="KW-0968">Cytoplasmic vesicle</keyword>
<dbReference type="GO" id="GO:0046983">
    <property type="term" value="F:protein dimerization activity"/>
    <property type="evidence" value="ECO:0007669"/>
    <property type="project" value="InterPro"/>
</dbReference>
<keyword evidence="5" id="KW-0153">Cholesterol metabolism</keyword>
<keyword evidence="8" id="KW-0256">Endoplasmic reticulum</keyword>
<comment type="subunit">
    <text evidence="28">Forms a tight complex with SCAP, the SCAP-SREBP complex, in the endoplasmic reticulum membrane and the Golgi apparatus. Interacts with PAQR3; the interaction anchors the SCAP-SREBP complex to the Golgi apparatus in low cholesterol conditions.</text>
</comment>
<dbReference type="InterPro" id="IPR011598">
    <property type="entry name" value="bHLH_dom"/>
</dbReference>
<keyword evidence="16" id="KW-0010">Activator</keyword>
<accession>A0AAW1AT81</accession>
<evidence type="ECO:0000256" key="25">
    <source>
        <dbReference type="ARBA" id="ARBA00045313"/>
    </source>
</evidence>
<evidence type="ECO:0000256" key="8">
    <source>
        <dbReference type="ARBA" id="ARBA00022824"/>
    </source>
</evidence>
<evidence type="ECO:0000256" key="24">
    <source>
        <dbReference type="ARBA" id="ARBA00042215"/>
    </source>
</evidence>
<dbReference type="GO" id="GO:0012507">
    <property type="term" value="C:ER to Golgi transport vesicle membrane"/>
    <property type="evidence" value="ECO:0007669"/>
    <property type="project" value="UniProtKB-SubCell"/>
</dbReference>
<feature type="compositionally biased region" description="Polar residues" evidence="29">
    <location>
        <begin position="241"/>
        <end position="253"/>
    </location>
</feature>
<comment type="similarity">
    <text evidence="22">Belongs to the SREBP family.</text>
</comment>
<keyword evidence="14" id="KW-0238">DNA-binding</keyword>
<dbReference type="GO" id="GO:0000978">
    <property type="term" value="F:RNA polymerase II cis-regulatory region sequence-specific DNA binding"/>
    <property type="evidence" value="ECO:0007669"/>
    <property type="project" value="TreeGrafter"/>
</dbReference>
<keyword evidence="18" id="KW-1207">Sterol metabolism</keyword>
<dbReference type="Proteomes" id="UP001474421">
    <property type="component" value="Unassembled WGS sequence"/>
</dbReference>
<comment type="function">
    <text evidence="26">Key transcription factor that regulates expression of genes involved in cholesterol biosynthesis and lipid homeostasis. Binds to the sterol regulatory element 1 (SRE-1) (5'-ATCACCCCAC-3'). Has dual sequence specificity binding to both an E-box motif (5'-ATCACGTGA-3') and to SRE-1 (5'-ATCACCCCAC-3'). Regulates the promoters of genes involved in cholesterol biosynthesis and the LDL receptor (LDLR) pathway of sterol regulation.</text>
</comment>
<evidence type="ECO:0000259" key="30">
    <source>
        <dbReference type="PROSITE" id="PS50888"/>
    </source>
</evidence>
<keyword evidence="15" id="KW-0472">Membrane</keyword>
<dbReference type="GO" id="GO:0005789">
    <property type="term" value="C:endoplasmic reticulum membrane"/>
    <property type="evidence" value="ECO:0007669"/>
    <property type="project" value="UniProtKB-SubCell"/>
</dbReference>
<feature type="region of interest" description="Disordered" evidence="29">
    <location>
        <begin position="281"/>
        <end position="315"/>
    </location>
</feature>
<dbReference type="PANTHER" id="PTHR46062:SF2">
    <property type="entry name" value="STEROL REGULATORY ELEMENT-BINDING PROTEIN 1"/>
    <property type="match status" value="1"/>
</dbReference>
<protein>
    <recommendedName>
        <fullName evidence="23">Sterol regulatory element-binding protein 1</fullName>
    </recommendedName>
    <alternativeName>
        <fullName evidence="24">Sterol regulatory element-binding transcription factor 1</fullName>
    </alternativeName>
</protein>
<dbReference type="FunFam" id="4.10.280.10:FF:000016">
    <property type="entry name" value="Sterol regulatory element-binding transcription factor 1"/>
    <property type="match status" value="1"/>
</dbReference>
<comment type="subcellular location">
    <subcellularLocation>
        <location evidence="3">Cytoplasmic vesicle</location>
        <location evidence="3">COPII-coated vesicle membrane</location>
        <topology evidence="3">Multi-pass membrane protein</topology>
    </subcellularLocation>
    <subcellularLocation>
        <location evidence="2">Endoplasmic reticulum membrane</location>
        <topology evidence="2">Multi-pass membrane protein</topology>
    </subcellularLocation>
    <subcellularLocation>
        <location evidence="4">Golgi apparatus membrane</location>
        <topology evidence="4">Multi-pass membrane protein</topology>
    </subcellularLocation>
    <subcellularLocation>
        <location evidence="1">Nucleus</location>
    </subcellularLocation>
</comment>
<comment type="function">
    <text evidence="25">Precursor of the transcription factor form (Processed sterol regulatory element-binding protein 1), which is embedded in the endoplasmic reticulum membrane. Low sterol concentrations promote processing of this form, releasing the transcription factor form that translocates into the nucleus and activates transcription of genes involved in cholesterol biosynthesis and lipid homeostasis.</text>
</comment>
<comment type="subunit">
    <text evidence="27">Efficient DNA binding of the soluble transcription factor fragment requires dimerization with another bHLH protein. Interacts with CEBPA, the interaction produces a transcriptional synergy. Interacts with LMNA.</text>
</comment>
<evidence type="ECO:0000256" key="2">
    <source>
        <dbReference type="ARBA" id="ARBA00004477"/>
    </source>
</evidence>
<gene>
    <name evidence="31" type="ORF">NXF25_016235</name>
</gene>
<evidence type="ECO:0000256" key="12">
    <source>
        <dbReference type="ARBA" id="ARBA00023034"/>
    </source>
</evidence>
<evidence type="ECO:0000256" key="4">
    <source>
        <dbReference type="ARBA" id="ARBA00004653"/>
    </source>
</evidence>
<evidence type="ECO:0000256" key="13">
    <source>
        <dbReference type="ARBA" id="ARBA00023098"/>
    </source>
</evidence>
<keyword evidence="19" id="KW-0753">Steroid metabolism</keyword>
<feature type="region of interest" description="Disordered" evidence="29">
    <location>
        <begin position="1118"/>
        <end position="1151"/>
    </location>
</feature>
<keyword evidence="7" id="KW-0812">Transmembrane</keyword>
<dbReference type="GO" id="GO:0000981">
    <property type="term" value="F:DNA-binding transcription factor activity, RNA polymerase II-specific"/>
    <property type="evidence" value="ECO:0007669"/>
    <property type="project" value="TreeGrafter"/>
</dbReference>
<keyword evidence="9" id="KW-0832">Ubl conjugation</keyword>